<evidence type="ECO:0000256" key="6">
    <source>
        <dbReference type="SAM" id="Phobius"/>
    </source>
</evidence>
<evidence type="ECO:0000256" key="3">
    <source>
        <dbReference type="ARBA" id="ARBA00022692"/>
    </source>
</evidence>
<dbReference type="InterPro" id="IPR002523">
    <property type="entry name" value="MgTranspt_CorA/ZnTranspt_ZntB"/>
</dbReference>
<comment type="subcellular location">
    <subcellularLocation>
        <location evidence="1">Membrane</location>
        <topology evidence="1">Multi-pass membrane protein</topology>
    </subcellularLocation>
</comment>
<sequence>MVLNHLNNLKWRTFLQDVPSPYWRDINDHLLRMISILEVSLRNLEQLQSVFVAQVSLDMSKHGSHLNVIAQKLGTLTTVFVPLMFCGTLWGMNCWIPFQITQTDIIPEGYTFLGIFCVCFIMAVSGFITYHKAKSWLGNKRFTD</sequence>
<name>X6L949_RETFI</name>
<dbReference type="OrthoDB" id="29879at2759"/>
<dbReference type="AlphaFoldDB" id="X6L949"/>
<evidence type="ECO:0000256" key="1">
    <source>
        <dbReference type="ARBA" id="ARBA00004141"/>
    </source>
</evidence>
<keyword evidence="8" id="KW-1185">Reference proteome</keyword>
<comment type="similarity">
    <text evidence="2">Belongs to the CorA metal ion transporter (MIT) (TC 1.A.35) family.</text>
</comment>
<dbReference type="GO" id="GO:0010961">
    <property type="term" value="P:intracellular magnesium ion homeostasis"/>
    <property type="evidence" value="ECO:0007669"/>
    <property type="project" value="TreeGrafter"/>
</dbReference>
<dbReference type="InterPro" id="IPR045863">
    <property type="entry name" value="CorA_TM1_TM2"/>
</dbReference>
<dbReference type="Proteomes" id="UP000023152">
    <property type="component" value="Unassembled WGS sequence"/>
</dbReference>
<reference evidence="7 8" key="1">
    <citation type="journal article" date="2013" name="Curr. Biol.">
        <title>The Genome of the Foraminiferan Reticulomyxa filosa.</title>
        <authorList>
            <person name="Glockner G."/>
            <person name="Hulsmann N."/>
            <person name="Schleicher M."/>
            <person name="Noegel A.A."/>
            <person name="Eichinger L."/>
            <person name="Gallinger C."/>
            <person name="Pawlowski J."/>
            <person name="Sierra R."/>
            <person name="Euteneuer U."/>
            <person name="Pillet L."/>
            <person name="Moustafa A."/>
            <person name="Platzer M."/>
            <person name="Groth M."/>
            <person name="Szafranski K."/>
            <person name="Schliwa M."/>
        </authorList>
    </citation>
    <scope>NUCLEOTIDE SEQUENCE [LARGE SCALE GENOMIC DNA]</scope>
</reference>
<evidence type="ECO:0000313" key="8">
    <source>
        <dbReference type="Proteomes" id="UP000023152"/>
    </source>
</evidence>
<dbReference type="Gene3D" id="1.20.58.340">
    <property type="entry name" value="Magnesium transport protein CorA, transmembrane region"/>
    <property type="match status" value="1"/>
</dbReference>
<accession>X6L949</accession>
<keyword evidence="3 6" id="KW-0812">Transmembrane</keyword>
<keyword evidence="4 6" id="KW-1133">Transmembrane helix</keyword>
<dbReference type="SUPFAM" id="SSF144083">
    <property type="entry name" value="Magnesium transport protein CorA, transmembrane region"/>
    <property type="match status" value="1"/>
</dbReference>
<dbReference type="GO" id="GO:0016020">
    <property type="term" value="C:membrane"/>
    <property type="evidence" value="ECO:0007669"/>
    <property type="project" value="UniProtKB-SubCell"/>
</dbReference>
<feature type="transmembrane region" description="Helical" evidence="6">
    <location>
        <begin position="73"/>
        <end position="98"/>
    </location>
</feature>
<gene>
    <name evidence="7" type="ORF">RFI_38925</name>
</gene>
<evidence type="ECO:0000313" key="7">
    <source>
        <dbReference type="EMBL" id="ETN98567.1"/>
    </source>
</evidence>
<dbReference type="GO" id="GO:0015095">
    <property type="term" value="F:magnesium ion transmembrane transporter activity"/>
    <property type="evidence" value="ECO:0007669"/>
    <property type="project" value="TreeGrafter"/>
</dbReference>
<proteinExistence type="inferred from homology"/>
<dbReference type="EMBL" id="ASPP01046388">
    <property type="protein sequence ID" value="ETN98567.1"/>
    <property type="molecule type" value="Genomic_DNA"/>
</dbReference>
<dbReference type="InterPro" id="IPR045861">
    <property type="entry name" value="CorA_cytoplasmic_dom"/>
</dbReference>
<evidence type="ECO:0000256" key="4">
    <source>
        <dbReference type="ARBA" id="ARBA00022989"/>
    </source>
</evidence>
<evidence type="ECO:0000256" key="2">
    <source>
        <dbReference type="ARBA" id="ARBA00009765"/>
    </source>
</evidence>
<comment type="caution">
    <text evidence="7">The sequence shown here is derived from an EMBL/GenBank/DDBJ whole genome shotgun (WGS) entry which is preliminary data.</text>
</comment>
<organism evidence="7 8">
    <name type="scientific">Reticulomyxa filosa</name>
    <dbReference type="NCBI Taxonomy" id="46433"/>
    <lineage>
        <taxon>Eukaryota</taxon>
        <taxon>Sar</taxon>
        <taxon>Rhizaria</taxon>
        <taxon>Retaria</taxon>
        <taxon>Foraminifera</taxon>
        <taxon>Monothalamids</taxon>
        <taxon>Reticulomyxidae</taxon>
        <taxon>Reticulomyxa</taxon>
    </lineage>
</organism>
<dbReference type="SUPFAM" id="SSF143865">
    <property type="entry name" value="CorA soluble domain-like"/>
    <property type="match status" value="1"/>
</dbReference>
<feature type="transmembrane region" description="Helical" evidence="6">
    <location>
        <begin position="110"/>
        <end position="130"/>
    </location>
</feature>
<keyword evidence="5 6" id="KW-0472">Membrane</keyword>
<evidence type="ECO:0000256" key="5">
    <source>
        <dbReference type="ARBA" id="ARBA00023136"/>
    </source>
</evidence>
<dbReference type="PANTHER" id="PTHR21535">
    <property type="entry name" value="MAGNESIUM AND COBALT TRANSPORT PROTEIN/MITOCHONDRIAL IMPORT INNER MEMBRANE TRANSLOCASE SUBUNIT TIM8"/>
    <property type="match status" value="1"/>
</dbReference>
<dbReference type="PANTHER" id="PTHR21535:SF51">
    <property type="entry name" value="MANGANESE RESISTANCE PROTEIN MNR2"/>
    <property type="match status" value="1"/>
</dbReference>
<dbReference type="Pfam" id="PF01544">
    <property type="entry name" value="CorA"/>
    <property type="match status" value="1"/>
</dbReference>
<protein>
    <submittedName>
        <fullName evidence="7">Uncharacterized protein</fullName>
    </submittedName>
</protein>